<organism evidence="1 2">
    <name type="scientific">Streptomyces europaeiscabiei</name>
    <dbReference type="NCBI Taxonomy" id="146819"/>
    <lineage>
        <taxon>Bacteria</taxon>
        <taxon>Bacillati</taxon>
        <taxon>Actinomycetota</taxon>
        <taxon>Actinomycetes</taxon>
        <taxon>Kitasatosporales</taxon>
        <taxon>Streptomycetaceae</taxon>
        <taxon>Streptomyces</taxon>
    </lineage>
</organism>
<dbReference type="Pfam" id="PF19771">
    <property type="entry name" value="DUF6257"/>
    <property type="match status" value="1"/>
</dbReference>
<dbReference type="InterPro" id="IPR046224">
    <property type="entry name" value="DUF6257"/>
</dbReference>
<gene>
    <name evidence="1" type="ORF">PV662_07630</name>
</gene>
<dbReference type="Proteomes" id="UP001271274">
    <property type="component" value="Unassembled WGS sequence"/>
</dbReference>
<keyword evidence="2" id="KW-1185">Reference proteome</keyword>
<proteinExistence type="predicted"/>
<comment type="caution">
    <text evidence="1">The sequence shown here is derived from an EMBL/GenBank/DDBJ whole genome shotgun (WGS) entry which is preliminary data.</text>
</comment>
<dbReference type="RefSeq" id="WP_319061762.1">
    <property type="nucleotide sequence ID" value="NZ_JARAYT010000037.1"/>
</dbReference>
<dbReference type="EMBL" id="JARAYU010000002">
    <property type="protein sequence ID" value="MDX3699629.1"/>
    <property type="molecule type" value="Genomic_DNA"/>
</dbReference>
<reference evidence="1 2" key="1">
    <citation type="journal article" date="2023" name="Microb. Genom.">
        <title>Mesoterricola silvestris gen. nov., sp. nov., Mesoterricola sediminis sp. nov., Geothrix oryzae sp. nov., Geothrix edaphica sp. nov., Geothrix rubra sp. nov., and Geothrix limicola sp. nov., six novel members of Acidobacteriota isolated from soils.</title>
        <authorList>
            <person name="Weisberg A.J."/>
            <person name="Pearce E."/>
            <person name="Kramer C.G."/>
            <person name="Chang J.H."/>
            <person name="Clarke C.R."/>
        </authorList>
    </citation>
    <scope>NUCLEOTIDE SEQUENCE [LARGE SCALE GENOMIC DNA]</scope>
    <source>
        <strain evidence="1 2">ID09-01A</strain>
    </source>
</reference>
<name>A0ABU4NBE8_9ACTN</name>
<accession>A0ABU4NBE8</accession>
<sequence length="60" mass="6783">MADDLRFSDFTFGEKASIAALTARMAKRGLADDGTGRVDLSDLQRRVERIENAARRRKKK</sequence>
<protein>
    <submittedName>
        <fullName evidence="1">DUF6257 family protein</fullName>
    </submittedName>
</protein>
<evidence type="ECO:0000313" key="1">
    <source>
        <dbReference type="EMBL" id="MDX3699629.1"/>
    </source>
</evidence>
<evidence type="ECO:0000313" key="2">
    <source>
        <dbReference type="Proteomes" id="UP001271274"/>
    </source>
</evidence>